<name>A0A5N5UJ76_9EURY</name>
<dbReference type="AlphaFoldDB" id="A0A5N5UJ76"/>
<evidence type="ECO:0000256" key="1">
    <source>
        <dbReference type="SAM" id="Phobius"/>
    </source>
</evidence>
<feature type="transmembrane region" description="Helical" evidence="1">
    <location>
        <begin position="62"/>
        <end position="80"/>
    </location>
</feature>
<organism evidence="2 3">
    <name type="scientific">Halosegnis rubeus</name>
    <dbReference type="NCBI Taxonomy" id="2212850"/>
    <lineage>
        <taxon>Archaea</taxon>
        <taxon>Methanobacteriati</taxon>
        <taxon>Methanobacteriota</taxon>
        <taxon>Stenosarchaea group</taxon>
        <taxon>Halobacteria</taxon>
        <taxon>Halobacteriales</taxon>
        <taxon>Natronomonadaceae</taxon>
        <taxon>Halosegnis</taxon>
    </lineage>
</organism>
<proteinExistence type="predicted"/>
<keyword evidence="1" id="KW-0812">Transmembrane</keyword>
<sequence length="114" mass="11636">MLALLQQATPTVSNPLDGISDGGLLEMLLGMLTSSFGGEGMFGVLVGGATLFAFYLAGEGDLAAPTVLLVLAGAFLWPVLPGAYAGFARSLLIFGLASGFIAIGRRYVLDPGAR</sequence>
<dbReference type="RefSeq" id="WP_152156165.1">
    <property type="nucleotide sequence ID" value="NZ_QMDY01000003.1"/>
</dbReference>
<dbReference type="Proteomes" id="UP000326207">
    <property type="component" value="Unassembled WGS sequence"/>
</dbReference>
<feature type="transmembrane region" description="Helical" evidence="1">
    <location>
        <begin position="36"/>
        <end position="55"/>
    </location>
</feature>
<gene>
    <name evidence="2" type="ORF">DP108_06355</name>
</gene>
<evidence type="ECO:0000313" key="3">
    <source>
        <dbReference type="Proteomes" id="UP000326207"/>
    </source>
</evidence>
<comment type="caution">
    <text evidence="2">The sequence shown here is derived from an EMBL/GenBank/DDBJ whole genome shotgun (WGS) entry which is preliminary data.</text>
</comment>
<dbReference type="EMBL" id="QMDY01000003">
    <property type="protein sequence ID" value="KAB7518785.1"/>
    <property type="molecule type" value="Genomic_DNA"/>
</dbReference>
<protein>
    <submittedName>
        <fullName evidence="2">Uncharacterized protein</fullName>
    </submittedName>
</protein>
<reference evidence="2 3" key="1">
    <citation type="submission" date="2019-10" db="EMBL/GenBank/DDBJ databases">
        <title>Unraveling microbial dark matter from salterns through culturing: the case of the genus Halosegnis.</title>
        <authorList>
            <person name="Duran-Viseras A."/>
            <person name="Andrei A.-S."/>
            <person name="Vera-Gargallo B."/>
            <person name="Ghai R."/>
            <person name="Sanchez-Porro C."/>
            <person name="Ventosa A."/>
        </authorList>
    </citation>
    <scope>NUCLEOTIDE SEQUENCE [LARGE SCALE GENOMIC DNA]</scope>
    <source>
        <strain evidence="2 3">F19-13</strain>
    </source>
</reference>
<evidence type="ECO:0000313" key="2">
    <source>
        <dbReference type="EMBL" id="KAB7518785.1"/>
    </source>
</evidence>
<keyword evidence="1" id="KW-0472">Membrane</keyword>
<accession>A0A5N5UJ76</accession>
<feature type="transmembrane region" description="Helical" evidence="1">
    <location>
        <begin position="86"/>
        <end position="104"/>
    </location>
</feature>
<keyword evidence="1" id="KW-1133">Transmembrane helix</keyword>